<dbReference type="Gene3D" id="3.40.630.30">
    <property type="match status" value="1"/>
</dbReference>
<dbReference type="GO" id="GO:0016747">
    <property type="term" value="F:acyltransferase activity, transferring groups other than amino-acyl groups"/>
    <property type="evidence" value="ECO:0007669"/>
    <property type="project" value="InterPro"/>
</dbReference>
<dbReference type="InterPro" id="IPR016181">
    <property type="entry name" value="Acyl_CoA_acyltransferase"/>
</dbReference>
<dbReference type="SUPFAM" id="SSF55729">
    <property type="entry name" value="Acyl-CoA N-acyltransferases (Nat)"/>
    <property type="match status" value="1"/>
</dbReference>
<dbReference type="PANTHER" id="PTHR43072:SF23">
    <property type="entry name" value="UPF0039 PROTEIN C11D3.02C"/>
    <property type="match status" value="1"/>
</dbReference>
<evidence type="ECO:0000313" key="5">
    <source>
        <dbReference type="Proteomes" id="UP000664144"/>
    </source>
</evidence>
<dbReference type="RefSeq" id="WP_206984358.1">
    <property type="nucleotide sequence ID" value="NZ_JAFLQZ010000005.1"/>
</dbReference>
<dbReference type="PROSITE" id="PS51186">
    <property type="entry name" value="GNAT"/>
    <property type="match status" value="1"/>
</dbReference>
<dbReference type="Pfam" id="PF00583">
    <property type="entry name" value="Acetyltransf_1"/>
    <property type="match status" value="1"/>
</dbReference>
<sequence length="164" mass="17618">MTIQPFAPAHWPAAAAIYEAGIATGNATFATAAPSWVDWDQAHLPHSRLVAVAADGQVVGWAALSPVSSRCVYGGVAEVSVYVADAARGQGVGRQLLEALVRESEQHNMWTLQAGIFPENEASLRLHAAAGFRQVGRRERIGKMGSRWRDTLLLERRSTLVGSS</sequence>
<evidence type="ECO:0000256" key="1">
    <source>
        <dbReference type="ARBA" id="ARBA00022679"/>
    </source>
</evidence>
<organism evidence="4 5">
    <name type="scientific">Hymenobacter telluris</name>
    <dbReference type="NCBI Taxonomy" id="2816474"/>
    <lineage>
        <taxon>Bacteria</taxon>
        <taxon>Pseudomonadati</taxon>
        <taxon>Bacteroidota</taxon>
        <taxon>Cytophagia</taxon>
        <taxon>Cytophagales</taxon>
        <taxon>Hymenobacteraceae</taxon>
        <taxon>Hymenobacter</taxon>
    </lineage>
</organism>
<feature type="domain" description="N-acetyltransferase" evidence="3">
    <location>
        <begin position="1"/>
        <end position="155"/>
    </location>
</feature>
<dbReference type="CDD" id="cd04301">
    <property type="entry name" value="NAT_SF"/>
    <property type="match status" value="1"/>
</dbReference>
<dbReference type="InterPro" id="IPR000182">
    <property type="entry name" value="GNAT_dom"/>
</dbReference>
<dbReference type="EMBL" id="JAFLQZ010000005">
    <property type="protein sequence ID" value="MBO0358427.1"/>
    <property type="molecule type" value="Genomic_DNA"/>
</dbReference>
<reference evidence="4" key="1">
    <citation type="submission" date="2021-03" db="EMBL/GenBank/DDBJ databases">
        <authorList>
            <person name="Kim M.K."/>
        </authorList>
    </citation>
    <scope>NUCLEOTIDE SEQUENCE</scope>
    <source>
        <strain evidence="4">BT186</strain>
    </source>
</reference>
<name>A0A939EWD8_9BACT</name>
<dbReference type="PANTHER" id="PTHR43072">
    <property type="entry name" value="N-ACETYLTRANSFERASE"/>
    <property type="match status" value="1"/>
</dbReference>
<evidence type="ECO:0000256" key="2">
    <source>
        <dbReference type="ARBA" id="ARBA00023315"/>
    </source>
</evidence>
<dbReference type="AlphaFoldDB" id="A0A939EWD8"/>
<evidence type="ECO:0000259" key="3">
    <source>
        <dbReference type="PROSITE" id="PS51186"/>
    </source>
</evidence>
<accession>A0A939EWD8</accession>
<keyword evidence="5" id="KW-1185">Reference proteome</keyword>
<keyword evidence="2" id="KW-0012">Acyltransferase</keyword>
<evidence type="ECO:0000313" key="4">
    <source>
        <dbReference type="EMBL" id="MBO0358427.1"/>
    </source>
</evidence>
<dbReference type="Proteomes" id="UP000664144">
    <property type="component" value="Unassembled WGS sequence"/>
</dbReference>
<comment type="caution">
    <text evidence="4">The sequence shown here is derived from an EMBL/GenBank/DDBJ whole genome shotgun (WGS) entry which is preliminary data.</text>
</comment>
<keyword evidence="1" id="KW-0808">Transferase</keyword>
<gene>
    <name evidence="4" type="ORF">J0X19_10765</name>
</gene>
<protein>
    <submittedName>
        <fullName evidence="4">N-acetyltransferase</fullName>
    </submittedName>
</protein>
<proteinExistence type="predicted"/>